<dbReference type="GO" id="GO:0005524">
    <property type="term" value="F:ATP binding"/>
    <property type="evidence" value="ECO:0007669"/>
    <property type="project" value="UniProtKB-UniRule"/>
</dbReference>
<dbReference type="InterPro" id="IPR001752">
    <property type="entry name" value="Kinesin_motor_dom"/>
</dbReference>
<sequence length="438" mass="49285">MIKILVTVRVRPLSTSEQAAYDLIAWEIDEHTIVSMIGLPNHTDRVSDQTSTTRNVYNEGARDVLLSALCGINTIMLIVGVAISGKTYNQRHCENAIQNIYHHIQIVTSTREFALKFSALEIYNETVVQLLNREPGPLRITFLLPLKDKCDKSSRSHQIIKLMEMEREMNELKRQRDIAQSQLEQEISQPSNQDGPSRQVIKCLSFEDNGSLSSTPLSRTRARKGLTRIVLPSIPSADPSIIVHEIRKLEMWQRQLGDEANRALELLHKEVVSYKLGSQGSAETVANLLSEIKGMHTITSAPEEFDLKDKASLREEIERLNSHESNITTLEQKLENVQRTIERLSTHLPSHEGAPEFQPITLCCSGKNRGGGIFGVVGGCGECRRRVMYQPIYISITCSVCLIFIILMFDEFVPCSVKALKYQIECRGKGTTLSKMGH</sequence>
<dbReference type="SMART" id="SM00129">
    <property type="entry name" value="KISc"/>
    <property type="match status" value="1"/>
</dbReference>
<feature type="transmembrane region" description="Helical" evidence="5">
    <location>
        <begin position="64"/>
        <end position="83"/>
    </location>
</feature>
<dbReference type="SUPFAM" id="SSF52540">
    <property type="entry name" value="P-loop containing nucleoside triphosphate hydrolases"/>
    <property type="match status" value="1"/>
</dbReference>
<keyword evidence="5" id="KW-0472">Membrane</keyword>
<name>A0AAV3RUD4_LITER</name>
<dbReference type="EMBL" id="BAABME010011649">
    <property type="protein sequence ID" value="GAA0184085.1"/>
    <property type="molecule type" value="Genomic_DNA"/>
</dbReference>
<evidence type="ECO:0000256" key="2">
    <source>
        <dbReference type="PROSITE-ProRule" id="PRU00283"/>
    </source>
</evidence>
<evidence type="ECO:0000313" key="7">
    <source>
        <dbReference type="EMBL" id="GAA0184085.1"/>
    </source>
</evidence>
<protein>
    <recommendedName>
        <fullName evidence="6">Kinesin motor domain-containing protein</fullName>
    </recommendedName>
</protein>
<evidence type="ECO:0000256" key="5">
    <source>
        <dbReference type="SAM" id="Phobius"/>
    </source>
</evidence>
<dbReference type="InterPro" id="IPR036961">
    <property type="entry name" value="Kinesin_motor_dom_sf"/>
</dbReference>
<dbReference type="PROSITE" id="PS50067">
    <property type="entry name" value="KINESIN_MOTOR_2"/>
    <property type="match status" value="1"/>
</dbReference>
<feature type="transmembrane region" description="Helical" evidence="5">
    <location>
        <begin position="392"/>
        <end position="409"/>
    </location>
</feature>
<evidence type="ECO:0000256" key="3">
    <source>
        <dbReference type="SAM" id="Coils"/>
    </source>
</evidence>
<comment type="similarity">
    <text evidence="2">Belongs to the TRAFAC class myosin-kinesin ATPase superfamily. Kinesin family.</text>
</comment>
<gene>
    <name evidence="7" type="ORF">LIER_31388</name>
</gene>
<dbReference type="Proteomes" id="UP001454036">
    <property type="component" value="Unassembled WGS sequence"/>
</dbReference>
<evidence type="ECO:0000313" key="8">
    <source>
        <dbReference type="Proteomes" id="UP001454036"/>
    </source>
</evidence>
<accession>A0AAV3RUD4</accession>
<organism evidence="7 8">
    <name type="scientific">Lithospermum erythrorhizon</name>
    <name type="common">Purple gromwell</name>
    <name type="synonym">Lithospermum officinale var. erythrorhizon</name>
    <dbReference type="NCBI Taxonomy" id="34254"/>
    <lineage>
        <taxon>Eukaryota</taxon>
        <taxon>Viridiplantae</taxon>
        <taxon>Streptophyta</taxon>
        <taxon>Embryophyta</taxon>
        <taxon>Tracheophyta</taxon>
        <taxon>Spermatophyta</taxon>
        <taxon>Magnoliopsida</taxon>
        <taxon>eudicotyledons</taxon>
        <taxon>Gunneridae</taxon>
        <taxon>Pentapetalae</taxon>
        <taxon>asterids</taxon>
        <taxon>lamiids</taxon>
        <taxon>Boraginales</taxon>
        <taxon>Boraginaceae</taxon>
        <taxon>Boraginoideae</taxon>
        <taxon>Lithospermeae</taxon>
        <taxon>Lithospermum</taxon>
    </lineage>
</organism>
<comment type="caution">
    <text evidence="7">The sequence shown here is derived from an EMBL/GenBank/DDBJ whole genome shotgun (WGS) entry which is preliminary data.</text>
</comment>
<dbReference type="InterPro" id="IPR027417">
    <property type="entry name" value="P-loop_NTPase"/>
</dbReference>
<keyword evidence="5" id="KW-1133">Transmembrane helix</keyword>
<evidence type="ECO:0000256" key="1">
    <source>
        <dbReference type="ARBA" id="ARBA00023175"/>
    </source>
</evidence>
<feature type="domain" description="Kinesin motor" evidence="6">
    <location>
        <begin position="3"/>
        <end position="140"/>
    </location>
</feature>
<feature type="binding site" evidence="2">
    <location>
        <begin position="80"/>
        <end position="87"/>
    </location>
    <ligand>
        <name>ATP</name>
        <dbReference type="ChEBI" id="CHEBI:30616"/>
    </ligand>
</feature>
<evidence type="ECO:0000256" key="4">
    <source>
        <dbReference type="SAM" id="MobiDB-lite"/>
    </source>
</evidence>
<proteinExistence type="inferred from homology"/>
<dbReference type="GO" id="GO:0008017">
    <property type="term" value="F:microtubule binding"/>
    <property type="evidence" value="ECO:0007669"/>
    <property type="project" value="InterPro"/>
</dbReference>
<dbReference type="InterPro" id="IPR027640">
    <property type="entry name" value="Kinesin-like_fam"/>
</dbReference>
<keyword evidence="8" id="KW-1185">Reference proteome</keyword>
<dbReference type="PANTHER" id="PTHR47968">
    <property type="entry name" value="CENTROMERE PROTEIN E"/>
    <property type="match status" value="1"/>
</dbReference>
<dbReference type="GO" id="GO:0003777">
    <property type="term" value="F:microtubule motor activity"/>
    <property type="evidence" value="ECO:0007669"/>
    <property type="project" value="InterPro"/>
</dbReference>
<dbReference type="AlphaFoldDB" id="A0AAV3RUD4"/>
<feature type="coiled-coil region" evidence="3">
    <location>
        <begin position="313"/>
        <end position="347"/>
    </location>
</feature>
<feature type="compositionally biased region" description="Polar residues" evidence="4">
    <location>
        <begin position="178"/>
        <end position="196"/>
    </location>
</feature>
<feature type="region of interest" description="Disordered" evidence="4">
    <location>
        <begin position="171"/>
        <end position="198"/>
    </location>
</feature>
<dbReference type="Pfam" id="PF00225">
    <property type="entry name" value="Kinesin"/>
    <property type="match status" value="1"/>
</dbReference>
<keyword evidence="3" id="KW-0175">Coiled coil</keyword>
<dbReference type="Gene3D" id="3.40.850.10">
    <property type="entry name" value="Kinesin motor domain"/>
    <property type="match status" value="1"/>
</dbReference>
<dbReference type="PANTHER" id="PTHR47968:SF39">
    <property type="entry name" value="KINESIN-LIKE PROTEIN KIN-7B"/>
    <property type="match status" value="1"/>
</dbReference>
<keyword evidence="5" id="KW-0812">Transmembrane</keyword>
<evidence type="ECO:0000259" key="6">
    <source>
        <dbReference type="PROSITE" id="PS50067"/>
    </source>
</evidence>
<keyword evidence="1 2" id="KW-0505">Motor protein</keyword>
<dbReference type="GO" id="GO:0007018">
    <property type="term" value="P:microtubule-based movement"/>
    <property type="evidence" value="ECO:0007669"/>
    <property type="project" value="InterPro"/>
</dbReference>
<reference evidence="7 8" key="1">
    <citation type="submission" date="2024-01" db="EMBL/GenBank/DDBJ databases">
        <title>The complete chloroplast genome sequence of Lithospermum erythrorhizon: insights into the phylogenetic relationship among Boraginaceae species and the maternal lineages of purple gromwells.</title>
        <authorList>
            <person name="Okada T."/>
            <person name="Watanabe K."/>
        </authorList>
    </citation>
    <scope>NUCLEOTIDE SEQUENCE [LARGE SCALE GENOMIC DNA]</scope>
</reference>
<keyword evidence="2" id="KW-0067">ATP-binding</keyword>
<keyword evidence="2" id="KW-0547">Nucleotide-binding</keyword>